<evidence type="ECO:0000313" key="2">
    <source>
        <dbReference type="Proteomes" id="UP000019149"/>
    </source>
</evidence>
<sequence length="93" mass="10941">MKDAEMKTELFNTARRFSTFTYAFPFTPRLGVSEGRREGRRVLLKPCFYSEIHVNERRACGVKIVVLNRLCNSQEFTKIYSLPFDFYCLTVKT</sequence>
<comment type="caution">
    <text evidence="1">The sequence shown here is derived from an EMBL/GenBank/DDBJ whole genome shotgun (WGS) entry which is preliminary data.</text>
</comment>
<gene>
    <name evidence="1" type="ORF">EGR_10195</name>
</gene>
<reference evidence="1 2" key="1">
    <citation type="journal article" date="2013" name="Nat. Genet.">
        <title>The genome of the hydatid tapeworm Echinococcus granulosus.</title>
        <authorList>
            <person name="Zheng H."/>
            <person name="Zhang W."/>
            <person name="Zhang L."/>
            <person name="Zhang Z."/>
            <person name="Li J."/>
            <person name="Lu G."/>
            <person name="Zhu Y."/>
            <person name="Wang Y."/>
            <person name="Huang Y."/>
            <person name="Liu J."/>
            <person name="Kang H."/>
            <person name="Chen J."/>
            <person name="Wang L."/>
            <person name="Chen A."/>
            <person name="Yu S."/>
            <person name="Gao Z."/>
            <person name="Jin L."/>
            <person name="Gu W."/>
            <person name="Wang Z."/>
            <person name="Zhao L."/>
            <person name="Shi B."/>
            <person name="Wen H."/>
            <person name="Lin R."/>
            <person name="Jones M.K."/>
            <person name="Brejova B."/>
            <person name="Vinar T."/>
            <person name="Zhao G."/>
            <person name="McManus D.P."/>
            <person name="Chen Z."/>
            <person name="Zhou Y."/>
            <person name="Wang S."/>
        </authorList>
    </citation>
    <scope>NUCLEOTIDE SEQUENCE [LARGE SCALE GENOMIC DNA]</scope>
</reference>
<dbReference type="Proteomes" id="UP000019149">
    <property type="component" value="Unassembled WGS sequence"/>
</dbReference>
<dbReference type="KEGG" id="egl:EGR_10195"/>
<accession>W6U8X0</accession>
<dbReference type="EMBL" id="APAU02000198">
    <property type="protein sequence ID" value="EUB54937.1"/>
    <property type="molecule type" value="Genomic_DNA"/>
</dbReference>
<protein>
    <submittedName>
        <fullName evidence="1">Uncharacterized protein</fullName>
    </submittedName>
</protein>
<proteinExistence type="predicted"/>
<name>W6U8X0_ECHGR</name>
<dbReference type="CTD" id="36345910"/>
<dbReference type="GeneID" id="36345910"/>
<organism evidence="1 2">
    <name type="scientific">Echinococcus granulosus</name>
    <name type="common">Hydatid tapeworm</name>
    <dbReference type="NCBI Taxonomy" id="6210"/>
    <lineage>
        <taxon>Eukaryota</taxon>
        <taxon>Metazoa</taxon>
        <taxon>Spiralia</taxon>
        <taxon>Lophotrochozoa</taxon>
        <taxon>Platyhelminthes</taxon>
        <taxon>Cestoda</taxon>
        <taxon>Eucestoda</taxon>
        <taxon>Cyclophyllidea</taxon>
        <taxon>Taeniidae</taxon>
        <taxon>Echinococcus</taxon>
        <taxon>Echinococcus granulosus group</taxon>
    </lineage>
</organism>
<dbReference type="AlphaFoldDB" id="W6U8X0"/>
<dbReference type="RefSeq" id="XP_024346133.1">
    <property type="nucleotide sequence ID" value="XM_024499444.1"/>
</dbReference>
<evidence type="ECO:0000313" key="1">
    <source>
        <dbReference type="EMBL" id="EUB54937.1"/>
    </source>
</evidence>
<keyword evidence="2" id="KW-1185">Reference proteome</keyword>